<evidence type="ECO:0000256" key="5">
    <source>
        <dbReference type="ARBA" id="ARBA00022906"/>
    </source>
</evidence>
<evidence type="ECO:0000256" key="3">
    <source>
        <dbReference type="ARBA" id="ARBA00022448"/>
    </source>
</evidence>
<accession>A0AAI9SB45</accession>
<dbReference type="Pfam" id="PF01297">
    <property type="entry name" value="ZnuA"/>
    <property type="match status" value="1"/>
</dbReference>
<name>A0AAI9SB45_9BURK</name>
<dbReference type="InterPro" id="IPR006129">
    <property type="entry name" value="AdhesinB"/>
</dbReference>
<evidence type="ECO:0000256" key="6">
    <source>
        <dbReference type="RuleBase" id="RU003512"/>
    </source>
</evidence>
<dbReference type="PANTHER" id="PTHR42953">
    <property type="entry name" value="HIGH-AFFINITY ZINC UPTAKE SYSTEM PROTEIN ZNUA-RELATED"/>
    <property type="match status" value="1"/>
</dbReference>
<dbReference type="InterPro" id="IPR006128">
    <property type="entry name" value="Lipoprotein_PsaA-like"/>
</dbReference>
<dbReference type="GO" id="GO:0046872">
    <property type="term" value="F:metal ion binding"/>
    <property type="evidence" value="ECO:0007669"/>
    <property type="project" value="InterPro"/>
</dbReference>
<keyword evidence="5" id="KW-0406">Ion transport</keyword>
<feature type="chain" id="PRO_5042470312" description="High-affinity zinc uptake system protein ZnuA" evidence="7">
    <location>
        <begin position="28"/>
        <end position="301"/>
    </location>
</feature>
<dbReference type="GO" id="GO:0006829">
    <property type="term" value="P:zinc ion transport"/>
    <property type="evidence" value="ECO:0007669"/>
    <property type="project" value="UniProtKB-KW"/>
</dbReference>
<evidence type="ECO:0000313" key="8">
    <source>
        <dbReference type="EMBL" id="KAB7650762.1"/>
    </source>
</evidence>
<evidence type="ECO:0000256" key="4">
    <source>
        <dbReference type="ARBA" id="ARBA00022729"/>
    </source>
</evidence>
<dbReference type="Gene3D" id="3.40.50.1980">
    <property type="entry name" value="Nitrogenase molybdenum iron protein domain"/>
    <property type="match status" value="2"/>
</dbReference>
<dbReference type="PANTHER" id="PTHR42953:SF3">
    <property type="entry name" value="HIGH-AFFINITY ZINC UPTAKE SYSTEM PROTEIN ZNUA"/>
    <property type="match status" value="1"/>
</dbReference>
<protein>
    <recommendedName>
        <fullName evidence="2">High-affinity zinc uptake system protein ZnuA</fullName>
    </recommendedName>
</protein>
<dbReference type="PROSITE" id="PS51318">
    <property type="entry name" value="TAT"/>
    <property type="match status" value="1"/>
</dbReference>
<comment type="similarity">
    <text evidence="1 6">Belongs to the bacterial solute-binding protein 9 family.</text>
</comment>
<evidence type="ECO:0000256" key="1">
    <source>
        <dbReference type="ARBA" id="ARBA00011028"/>
    </source>
</evidence>
<reference evidence="8 9" key="1">
    <citation type="submission" date="2019-10" db="EMBL/GenBank/DDBJ databases">
        <title>Genome diversity of Sutterella seckii.</title>
        <authorList>
            <person name="Chaplin A.V."/>
            <person name="Sokolova S.R."/>
            <person name="Mosin K.A."/>
            <person name="Ivanova E.L."/>
            <person name="Kochetkova T.O."/>
            <person name="Goltsov A.Y."/>
            <person name="Trofimov D.Y."/>
            <person name="Efimov B.A."/>
        </authorList>
    </citation>
    <scope>NUCLEOTIDE SEQUENCE [LARGE SCALE GENOMIC DNA]</scope>
    <source>
        <strain evidence="8 9">ASD3426</strain>
    </source>
</reference>
<dbReference type="InterPro" id="IPR006311">
    <property type="entry name" value="TAT_signal"/>
</dbReference>
<keyword evidence="5" id="KW-0862">Zinc</keyword>
<dbReference type="AlphaFoldDB" id="A0AAI9SB45"/>
<dbReference type="PRINTS" id="PR00691">
    <property type="entry name" value="ADHESINB"/>
</dbReference>
<organism evidence="8 9">
    <name type="scientific">Sutterella seckii</name>
    <dbReference type="NCBI Taxonomy" id="1944635"/>
    <lineage>
        <taxon>Bacteria</taxon>
        <taxon>Pseudomonadati</taxon>
        <taxon>Pseudomonadota</taxon>
        <taxon>Betaproteobacteria</taxon>
        <taxon>Burkholderiales</taxon>
        <taxon>Sutterellaceae</taxon>
        <taxon>Sutterella</taxon>
    </lineage>
</organism>
<feature type="signal peptide" evidence="7">
    <location>
        <begin position="1"/>
        <end position="27"/>
    </location>
</feature>
<dbReference type="SUPFAM" id="SSF53807">
    <property type="entry name" value="Helical backbone' metal receptor"/>
    <property type="match status" value="1"/>
</dbReference>
<keyword evidence="3 6" id="KW-0813">Transport</keyword>
<dbReference type="InterPro" id="IPR006127">
    <property type="entry name" value="ZnuA-like"/>
</dbReference>
<dbReference type="Proteomes" id="UP000469462">
    <property type="component" value="Unassembled WGS sequence"/>
</dbReference>
<gene>
    <name evidence="8" type="ORF">GBM96_07945</name>
</gene>
<dbReference type="PRINTS" id="PR00690">
    <property type="entry name" value="ADHESNFAMILY"/>
</dbReference>
<keyword evidence="5" id="KW-0864">Zinc transport</keyword>
<dbReference type="EMBL" id="WEHW01000029">
    <property type="protein sequence ID" value="KAB7650762.1"/>
    <property type="molecule type" value="Genomic_DNA"/>
</dbReference>
<evidence type="ECO:0000256" key="2">
    <source>
        <dbReference type="ARBA" id="ARBA00015915"/>
    </source>
</evidence>
<dbReference type="GO" id="GO:0007155">
    <property type="term" value="P:cell adhesion"/>
    <property type="evidence" value="ECO:0007669"/>
    <property type="project" value="InterPro"/>
</dbReference>
<proteinExistence type="inferred from homology"/>
<sequence length="301" mass="32646">MQMQRRKIIGMGAAGALSFFAALPARADSKEPLVVAASFDAMAELVKAMGGSLVRVETLIPPGAEPHDFTPTVKTTQLLRKASVLVVNGFGMEPWAKKIAAAAENPRLMLVTASEGAVPVKNADPDEIAEHGADDPHLWLSLSGAEIEAKNIAEALAKADPKNAEAYRMQFTLFKGKLHVLRTQYSARFKSAKRRFFVTGHAAFAYLCRDFNLEQKSVEGVFAEGEPTPKRLAQLAIQLKKAGVRTVFAEKLLSPAVSKTLAAEAGARVETIYTMESAEDGKNYLDRMKSNLEKIESALND</sequence>
<keyword evidence="4 7" id="KW-0732">Signal</keyword>
<evidence type="ECO:0000313" key="9">
    <source>
        <dbReference type="Proteomes" id="UP000469462"/>
    </source>
</evidence>
<keyword evidence="9" id="KW-1185">Reference proteome</keyword>
<evidence type="ECO:0000256" key="7">
    <source>
        <dbReference type="SAM" id="SignalP"/>
    </source>
</evidence>
<comment type="caution">
    <text evidence="8">The sequence shown here is derived from an EMBL/GenBank/DDBJ whole genome shotgun (WGS) entry which is preliminary data.</text>
</comment>
<dbReference type="InterPro" id="IPR050492">
    <property type="entry name" value="Bact_metal-bind_prot9"/>
</dbReference>